<evidence type="ECO:0000256" key="1">
    <source>
        <dbReference type="SAM" id="MobiDB-lite"/>
    </source>
</evidence>
<organism evidence="2 3">
    <name type="scientific">Solanum tuberosum</name>
    <name type="common">Potato</name>
    <dbReference type="NCBI Taxonomy" id="4113"/>
    <lineage>
        <taxon>Eukaryota</taxon>
        <taxon>Viridiplantae</taxon>
        <taxon>Streptophyta</taxon>
        <taxon>Embryophyta</taxon>
        <taxon>Tracheophyta</taxon>
        <taxon>Spermatophyta</taxon>
        <taxon>Magnoliopsida</taxon>
        <taxon>eudicotyledons</taxon>
        <taxon>Gunneridae</taxon>
        <taxon>Pentapetalae</taxon>
        <taxon>asterids</taxon>
        <taxon>lamiids</taxon>
        <taxon>Solanales</taxon>
        <taxon>Solanaceae</taxon>
        <taxon>Solanoideae</taxon>
        <taxon>Solaneae</taxon>
        <taxon>Solanum</taxon>
    </lineage>
</organism>
<evidence type="ECO:0000313" key="3">
    <source>
        <dbReference type="Proteomes" id="UP000011115"/>
    </source>
</evidence>
<dbReference type="Gramene" id="PGSC0003DMT400097215">
    <property type="protein sequence ID" value="PGSC0003DMT400097215"/>
    <property type="gene ID" value="PGSC0003DMG400046786"/>
</dbReference>
<dbReference type="PaxDb" id="4113-PGSC0003DMT400097215"/>
<name>M1E052_SOLTU</name>
<dbReference type="AlphaFoldDB" id="M1E052"/>
<protein>
    <recommendedName>
        <fullName evidence="4">Gag-pol polyprotein</fullName>
    </recommendedName>
</protein>
<feature type="region of interest" description="Disordered" evidence="1">
    <location>
        <begin position="108"/>
        <end position="130"/>
    </location>
</feature>
<accession>M1E052</accession>
<sequence>MARQRAYVRRNVANNNVEIEVPQVPHDPLAKQVNHSKFLATFQVFSQAMKAQANREVNVLMKPNMCTMMAKIRDFTRMNPSEFHGSKVEEDPQEFIDEVYKIVGYHAPSYPRDADTGPRTTSDPKLTLLA</sequence>
<dbReference type="Proteomes" id="UP000011115">
    <property type="component" value="Unassembled WGS sequence"/>
</dbReference>
<reference evidence="2" key="2">
    <citation type="submission" date="2015-06" db="UniProtKB">
        <authorList>
            <consortium name="EnsemblPlants"/>
        </authorList>
    </citation>
    <scope>IDENTIFICATION</scope>
    <source>
        <strain evidence="2">DM1-3 516 R44</strain>
    </source>
</reference>
<dbReference type="EnsemblPlants" id="PGSC0003DMT400097215">
    <property type="protein sequence ID" value="PGSC0003DMT400097215"/>
    <property type="gene ID" value="PGSC0003DMG400046786"/>
</dbReference>
<dbReference type="InParanoid" id="M1E052"/>
<keyword evidence="3" id="KW-1185">Reference proteome</keyword>
<evidence type="ECO:0000313" key="2">
    <source>
        <dbReference type="EnsemblPlants" id="PGSC0003DMT400097215"/>
    </source>
</evidence>
<dbReference type="HOGENOM" id="CLU_134717_0_0_1"/>
<proteinExistence type="predicted"/>
<evidence type="ECO:0008006" key="4">
    <source>
        <dbReference type="Google" id="ProtNLM"/>
    </source>
</evidence>
<reference evidence="3" key="1">
    <citation type="journal article" date="2011" name="Nature">
        <title>Genome sequence and analysis of the tuber crop potato.</title>
        <authorList>
            <consortium name="The Potato Genome Sequencing Consortium"/>
        </authorList>
    </citation>
    <scope>NUCLEOTIDE SEQUENCE [LARGE SCALE GENOMIC DNA]</scope>
    <source>
        <strain evidence="3">cv. DM1-3 516 R44</strain>
    </source>
</reference>